<feature type="transmembrane region" description="Helical" evidence="7">
    <location>
        <begin position="143"/>
        <end position="163"/>
    </location>
</feature>
<dbReference type="OrthoDB" id="5401779at2759"/>
<keyword evidence="2 7" id="KW-0812">Transmembrane</keyword>
<dbReference type="PANTHER" id="PTHR33048">
    <property type="entry name" value="PTH11-LIKE INTEGRAL MEMBRANE PROTEIN (AFU_ORTHOLOGUE AFUA_5G11245)"/>
    <property type="match status" value="1"/>
</dbReference>
<feature type="region of interest" description="Disordered" evidence="6">
    <location>
        <begin position="1"/>
        <end position="20"/>
    </location>
</feature>
<evidence type="ECO:0000256" key="1">
    <source>
        <dbReference type="ARBA" id="ARBA00004141"/>
    </source>
</evidence>
<reference evidence="9" key="1">
    <citation type="journal article" date="2020" name="Stud. Mycol.">
        <title>101 Dothideomycetes genomes: a test case for predicting lifestyles and emergence of pathogens.</title>
        <authorList>
            <person name="Haridas S."/>
            <person name="Albert R."/>
            <person name="Binder M."/>
            <person name="Bloem J."/>
            <person name="Labutti K."/>
            <person name="Salamov A."/>
            <person name="Andreopoulos B."/>
            <person name="Baker S."/>
            <person name="Barry K."/>
            <person name="Bills G."/>
            <person name="Bluhm B."/>
            <person name="Cannon C."/>
            <person name="Castanera R."/>
            <person name="Culley D."/>
            <person name="Daum C."/>
            <person name="Ezra D."/>
            <person name="Gonzalez J."/>
            <person name="Henrissat B."/>
            <person name="Kuo A."/>
            <person name="Liang C."/>
            <person name="Lipzen A."/>
            <person name="Lutzoni F."/>
            <person name="Magnuson J."/>
            <person name="Mondo S."/>
            <person name="Nolan M."/>
            <person name="Ohm R."/>
            <person name="Pangilinan J."/>
            <person name="Park H.-J."/>
            <person name="Ramirez L."/>
            <person name="Alfaro M."/>
            <person name="Sun H."/>
            <person name="Tritt A."/>
            <person name="Yoshinaga Y."/>
            <person name="Zwiers L.-H."/>
            <person name="Turgeon B."/>
            <person name="Goodwin S."/>
            <person name="Spatafora J."/>
            <person name="Crous P."/>
            <person name="Grigoriev I."/>
        </authorList>
    </citation>
    <scope>NUCLEOTIDE SEQUENCE</scope>
    <source>
        <strain evidence="9">CBS 107.79</strain>
    </source>
</reference>
<feature type="transmembrane region" description="Helical" evidence="7">
    <location>
        <begin position="28"/>
        <end position="46"/>
    </location>
</feature>
<evidence type="ECO:0000259" key="8">
    <source>
        <dbReference type="Pfam" id="PF20684"/>
    </source>
</evidence>
<dbReference type="Pfam" id="PF20684">
    <property type="entry name" value="Fung_rhodopsin"/>
    <property type="match status" value="1"/>
</dbReference>
<feature type="domain" description="Rhodopsin" evidence="8">
    <location>
        <begin position="49"/>
        <end position="285"/>
    </location>
</feature>
<evidence type="ECO:0000256" key="3">
    <source>
        <dbReference type="ARBA" id="ARBA00022989"/>
    </source>
</evidence>
<feature type="transmembrane region" description="Helical" evidence="7">
    <location>
        <begin position="67"/>
        <end position="89"/>
    </location>
</feature>
<dbReference type="InterPro" id="IPR049326">
    <property type="entry name" value="Rhodopsin_dom_fungi"/>
</dbReference>
<dbReference type="AlphaFoldDB" id="A0A6A5UZG6"/>
<protein>
    <recommendedName>
        <fullName evidence="8">Rhodopsin domain-containing protein</fullName>
    </recommendedName>
</protein>
<feature type="transmembrane region" description="Helical" evidence="7">
    <location>
        <begin position="109"/>
        <end position="131"/>
    </location>
</feature>
<sequence length="394" mass="44386">MAFGKSTPKPGQPNRFPPPNFVNPTTRVPIVLGLTISTCILVLLLTGGRIYSRVHLRKGCGVDDCMIMAAAILGVTLTSLGASMCLYGLGYHLWDLRPEWQEPYYKIGFYFSLVYPLCVGLTKMSICQTYLRIFPSQTSHKFSHSMTAFVAAYMLTCVILLFTQCRPLEGYWRKDVEIHCVNMHENMIAIGAINTLTDFIVYLWPAQYLWRIQLPLKQRMGLVFVFTCGLVVCIAGVSRLVYLNRYFTNIDLLWDAAATTSVAIVEVNIGIVCGCLPCVKPLLSRLLPSMFNSHRRTSRNTIISPTFAKSYRFRDMSARQVNKSSSVSALRERTLEDLEEENNDRASAHSTRLVLDYEGRGRVEVGQKDSSRMPVNGIVVDQTVSVEESWLPHV</sequence>
<feature type="transmembrane region" description="Helical" evidence="7">
    <location>
        <begin position="222"/>
        <end position="242"/>
    </location>
</feature>
<evidence type="ECO:0000256" key="7">
    <source>
        <dbReference type="SAM" id="Phobius"/>
    </source>
</evidence>
<evidence type="ECO:0000256" key="5">
    <source>
        <dbReference type="ARBA" id="ARBA00038359"/>
    </source>
</evidence>
<feature type="transmembrane region" description="Helical" evidence="7">
    <location>
        <begin position="187"/>
        <end position="210"/>
    </location>
</feature>
<evidence type="ECO:0000313" key="10">
    <source>
        <dbReference type="Proteomes" id="UP000800036"/>
    </source>
</evidence>
<keyword evidence="4 7" id="KW-0472">Membrane</keyword>
<evidence type="ECO:0000313" key="9">
    <source>
        <dbReference type="EMBL" id="KAF1969850.1"/>
    </source>
</evidence>
<keyword evidence="10" id="KW-1185">Reference proteome</keyword>
<dbReference type="Proteomes" id="UP000800036">
    <property type="component" value="Unassembled WGS sequence"/>
</dbReference>
<evidence type="ECO:0000256" key="6">
    <source>
        <dbReference type="SAM" id="MobiDB-lite"/>
    </source>
</evidence>
<organism evidence="9 10">
    <name type="scientific">Bimuria novae-zelandiae CBS 107.79</name>
    <dbReference type="NCBI Taxonomy" id="1447943"/>
    <lineage>
        <taxon>Eukaryota</taxon>
        <taxon>Fungi</taxon>
        <taxon>Dikarya</taxon>
        <taxon>Ascomycota</taxon>
        <taxon>Pezizomycotina</taxon>
        <taxon>Dothideomycetes</taxon>
        <taxon>Pleosporomycetidae</taxon>
        <taxon>Pleosporales</taxon>
        <taxon>Massarineae</taxon>
        <taxon>Didymosphaeriaceae</taxon>
        <taxon>Bimuria</taxon>
    </lineage>
</organism>
<keyword evidence="3 7" id="KW-1133">Transmembrane helix</keyword>
<dbReference type="InterPro" id="IPR052337">
    <property type="entry name" value="SAT4-like"/>
</dbReference>
<dbReference type="EMBL" id="ML976705">
    <property type="protein sequence ID" value="KAF1969850.1"/>
    <property type="molecule type" value="Genomic_DNA"/>
</dbReference>
<evidence type="ECO:0000256" key="2">
    <source>
        <dbReference type="ARBA" id="ARBA00022692"/>
    </source>
</evidence>
<gene>
    <name evidence="9" type="ORF">BU23DRAFT_475610</name>
</gene>
<proteinExistence type="inferred from homology"/>
<accession>A0A6A5UZG6</accession>
<dbReference type="GO" id="GO:0016020">
    <property type="term" value="C:membrane"/>
    <property type="evidence" value="ECO:0007669"/>
    <property type="project" value="UniProtKB-SubCell"/>
</dbReference>
<dbReference type="PANTHER" id="PTHR33048:SF129">
    <property type="entry name" value="INTEGRAL MEMBRANE PROTEIN-RELATED"/>
    <property type="match status" value="1"/>
</dbReference>
<comment type="similarity">
    <text evidence="5">Belongs to the SAT4 family.</text>
</comment>
<name>A0A6A5UZG6_9PLEO</name>
<evidence type="ECO:0000256" key="4">
    <source>
        <dbReference type="ARBA" id="ARBA00023136"/>
    </source>
</evidence>
<comment type="subcellular location">
    <subcellularLocation>
        <location evidence="1">Membrane</location>
        <topology evidence="1">Multi-pass membrane protein</topology>
    </subcellularLocation>
</comment>